<evidence type="ECO:0000259" key="2">
    <source>
        <dbReference type="PROSITE" id="PS50110"/>
    </source>
</evidence>
<keyword evidence="4" id="KW-1185">Reference proteome</keyword>
<feature type="domain" description="Response regulatory" evidence="2">
    <location>
        <begin position="2"/>
        <end position="117"/>
    </location>
</feature>
<evidence type="ECO:0000313" key="3">
    <source>
        <dbReference type="EMBL" id="SMX40515.1"/>
    </source>
</evidence>
<dbReference type="SUPFAM" id="SSF52172">
    <property type="entry name" value="CheY-like"/>
    <property type="match status" value="1"/>
</dbReference>
<dbReference type="Pfam" id="PF00072">
    <property type="entry name" value="Response_reg"/>
    <property type="match status" value="1"/>
</dbReference>
<organism evidence="3 4">
    <name type="scientific">Maliponia aquimaris</name>
    <dbReference type="NCBI Taxonomy" id="1673631"/>
    <lineage>
        <taxon>Bacteria</taxon>
        <taxon>Pseudomonadati</taxon>
        <taxon>Pseudomonadota</taxon>
        <taxon>Alphaproteobacteria</taxon>
        <taxon>Rhodobacterales</taxon>
        <taxon>Paracoccaceae</taxon>
        <taxon>Maliponia</taxon>
    </lineage>
</organism>
<gene>
    <name evidence="3" type="primary">ompR_3</name>
    <name evidence="3" type="ORF">MAA8898_02158</name>
</gene>
<keyword evidence="1" id="KW-0597">Phosphoprotein</keyword>
<sequence>MNVLIVESRVPLAQLWQRHLHRSGAQVWLAASEDEAFELLAIERFQVIILDVVLEDGSALSVADVAQYRQPEARIIFVTNSGFFSDGSIFNLCANACAYLPSTTPPDDLTSMVHHYARAPLNAPAG</sequence>
<dbReference type="EMBL" id="FXYF01000005">
    <property type="protein sequence ID" value="SMX40515.1"/>
    <property type="molecule type" value="Genomic_DNA"/>
</dbReference>
<dbReference type="OrthoDB" id="7874292at2"/>
<evidence type="ECO:0000256" key="1">
    <source>
        <dbReference type="PROSITE-ProRule" id="PRU00169"/>
    </source>
</evidence>
<name>A0A238KCG9_9RHOB</name>
<dbReference type="SMART" id="SM00448">
    <property type="entry name" value="REC"/>
    <property type="match status" value="1"/>
</dbReference>
<dbReference type="Proteomes" id="UP000207598">
    <property type="component" value="Unassembled WGS sequence"/>
</dbReference>
<dbReference type="AlphaFoldDB" id="A0A238KCG9"/>
<accession>A0A238KCG9</accession>
<dbReference type="PROSITE" id="PS50110">
    <property type="entry name" value="RESPONSE_REGULATORY"/>
    <property type="match status" value="1"/>
</dbReference>
<dbReference type="InterPro" id="IPR001789">
    <property type="entry name" value="Sig_transdc_resp-reg_receiver"/>
</dbReference>
<dbReference type="InterPro" id="IPR011006">
    <property type="entry name" value="CheY-like_superfamily"/>
</dbReference>
<proteinExistence type="predicted"/>
<evidence type="ECO:0000313" key="4">
    <source>
        <dbReference type="Proteomes" id="UP000207598"/>
    </source>
</evidence>
<dbReference type="GO" id="GO:0000160">
    <property type="term" value="P:phosphorelay signal transduction system"/>
    <property type="evidence" value="ECO:0007669"/>
    <property type="project" value="InterPro"/>
</dbReference>
<protein>
    <submittedName>
        <fullName evidence="3">Transcriptional regulatory protein OmpR</fullName>
    </submittedName>
</protein>
<feature type="modified residue" description="4-aspartylphosphate" evidence="1">
    <location>
        <position position="51"/>
    </location>
</feature>
<dbReference type="Gene3D" id="3.40.50.2300">
    <property type="match status" value="1"/>
</dbReference>
<dbReference type="RefSeq" id="WP_094020992.1">
    <property type="nucleotide sequence ID" value="NZ_FXYF01000005.1"/>
</dbReference>
<dbReference type="CDD" id="cd00156">
    <property type="entry name" value="REC"/>
    <property type="match status" value="1"/>
</dbReference>
<reference evidence="3 4" key="1">
    <citation type="submission" date="2017-05" db="EMBL/GenBank/DDBJ databases">
        <authorList>
            <person name="Song R."/>
            <person name="Chenine A.L."/>
            <person name="Ruprecht R.M."/>
        </authorList>
    </citation>
    <scope>NUCLEOTIDE SEQUENCE [LARGE SCALE GENOMIC DNA]</scope>
    <source>
        <strain evidence="3 4">CECT 8898</strain>
    </source>
</reference>